<keyword evidence="2" id="KW-1185">Reference proteome</keyword>
<dbReference type="Proteomes" id="UP000621307">
    <property type="component" value="Unassembled WGS sequence"/>
</dbReference>
<evidence type="ECO:0000313" key="2">
    <source>
        <dbReference type="Proteomes" id="UP000621307"/>
    </source>
</evidence>
<gene>
    <name evidence="1" type="ORF">H6G14_29465</name>
</gene>
<organism evidence="1 2">
    <name type="scientific">Nostoc parmelioides FACHB-3921</name>
    <dbReference type="NCBI Taxonomy" id="2692909"/>
    <lineage>
        <taxon>Bacteria</taxon>
        <taxon>Bacillati</taxon>
        <taxon>Cyanobacteriota</taxon>
        <taxon>Cyanophyceae</taxon>
        <taxon>Nostocales</taxon>
        <taxon>Nostocaceae</taxon>
        <taxon>Nostoc</taxon>
    </lineage>
</organism>
<dbReference type="RefSeq" id="WP_190572160.1">
    <property type="nucleotide sequence ID" value="NZ_JACJQL010000090.1"/>
</dbReference>
<sequence length="79" mass="8931">MKLRSRLQTIADNRSNPLFAKSESNADLSSRVVVGNSQQQKVQLMSDEEPLKNRGFGRVCLTGICEVLRVNYEYFCAGY</sequence>
<name>A0ABR8BND9_9NOSO</name>
<dbReference type="EMBL" id="JACJQL010000090">
    <property type="protein sequence ID" value="MBD2255346.1"/>
    <property type="molecule type" value="Genomic_DNA"/>
</dbReference>
<proteinExistence type="predicted"/>
<protein>
    <submittedName>
        <fullName evidence="1">Uncharacterized protein</fullName>
    </submittedName>
</protein>
<accession>A0ABR8BND9</accession>
<evidence type="ECO:0000313" key="1">
    <source>
        <dbReference type="EMBL" id="MBD2255346.1"/>
    </source>
</evidence>
<reference evidence="1 2" key="1">
    <citation type="journal article" date="2020" name="ISME J.">
        <title>Comparative genomics reveals insights into cyanobacterial evolution and habitat adaptation.</title>
        <authorList>
            <person name="Chen M.Y."/>
            <person name="Teng W.K."/>
            <person name="Zhao L."/>
            <person name="Hu C.X."/>
            <person name="Zhou Y.K."/>
            <person name="Han B.P."/>
            <person name="Song L.R."/>
            <person name="Shu W.S."/>
        </authorList>
    </citation>
    <scope>NUCLEOTIDE SEQUENCE [LARGE SCALE GENOMIC DNA]</scope>
    <source>
        <strain evidence="1 2">FACHB-3921</strain>
    </source>
</reference>
<comment type="caution">
    <text evidence="1">The sequence shown here is derived from an EMBL/GenBank/DDBJ whole genome shotgun (WGS) entry which is preliminary data.</text>
</comment>